<dbReference type="Gene3D" id="3.30.1460.10">
    <property type="match status" value="1"/>
</dbReference>
<organism evidence="1 2">
    <name type="scientific">Hydrogenophaga borbori</name>
    <dbReference type="NCBI Taxonomy" id="2294117"/>
    <lineage>
        <taxon>Bacteria</taxon>
        <taxon>Pseudomonadati</taxon>
        <taxon>Pseudomonadota</taxon>
        <taxon>Betaproteobacteria</taxon>
        <taxon>Burkholderiales</taxon>
        <taxon>Comamonadaceae</taxon>
        <taxon>Hydrogenophaga</taxon>
    </lineage>
</organism>
<reference evidence="1 2" key="1">
    <citation type="submission" date="2018-08" db="EMBL/GenBank/DDBJ databases">
        <title>Hydrogenophaga sp. LA-38 isolated from sludge.</title>
        <authorList>
            <person name="Im W.-T."/>
        </authorList>
    </citation>
    <scope>NUCLEOTIDE SEQUENCE [LARGE SCALE GENOMIC DNA]</scope>
    <source>
        <strain evidence="1 2">LA-38</strain>
    </source>
</reference>
<protein>
    <submittedName>
        <fullName evidence="1">Uncharacterized protein</fullName>
    </submittedName>
</protein>
<keyword evidence="2" id="KW-1185">Reference proteome</keyword>
<gene>
    <name evidence="1" type="ORF">DY262_09225</name>
</gene>
<dbReference type="SUPFAM" id="SSF69635">
    <property type="entry name" value="Type III secretory system chaperone-like"/>
    <property type="match status" value="1"/>
</dbReference>
<dbReference type="EMBL" id="QVLS01000005">
    <property type="protein sequence ID" value="RFP79159.1"/>
    <property type="molecule type" value="Genomic_DNA"/>
</dbReference>
<dbReference type="Proteomes" id="UP000261931">
    <property type="component" value="Unassembled WGS sequence"/>
</dbReference>
<evidence type="ECO:0000313" key="2">
    <source>
        <dbReference type="Proteomes" id="UP000261931"/>
    </source>
</evidence>
<accession>A0A372EJX1</accession>
<proteinExistence type="predicted"/>
<sequence length="157" mass="16564">MTEPPAPELLERLLNALSEELPADRPLALPRGEGPFLFDFEIASMPVTLLCDPRQAPASLTVACPLGPVPEGTALAEAALRQLLRVSQLTAGSGTVAGYEPGDRRLHLLHVVPLATASARLLVATMTGLAHMARRWREDHLLGAAPLADGLSAGLRA</sequence>
<dbReference type="RefSeq" id="WP_116958633.1">
    <property type="nucleotide sequence ID" value="NZ_QVLS01000005.1"/>
</dbReference>
<comment type="caution">
    <text evidence="1">The sequence shown here is derived from an EMBL/GenBank/DDBJ whole genome shotgun (WGS) entry which is preliminary data.</text>
</comment>
<dbReference type="AlphaFoldDB" id="A0A372EJX1"/>
<evidence type="ECO:0000313" key="1">
    <source>
        <dbReference type="EMBL" id="RFP79159.1"/>
    </source>
</evidence>
<name>A0A372EJX1_9BURK</name>